<evidence type="ECO:0000313" key="1">
    <source>
        <dbReference type="EMBL" id="EFD00114.1"/>
    </source>
</evidence>
<dbReference type="Proteomes" id="UP000004968">
    <property type="component" value="Unassembled WGS sequence"/>
</dbReference>
<evidence type="ECO:0000313" key="2">
    <source>
        <dbReference type="Proteomes" id="UP000004968"/>
    </source>
</evidence>
<comment type="caution">
    <text evidence="1">The sequence shown here is derived from an EMBL/GenBank/DDBJ whole genome shotgun (WGS) entry which is preliminary data.</text>
</comment>
<dbReference type="EMBL" id="ACIO01000121">
    <property type="protein sequence ID" value="EFD00114.1"/>
    <property type="molecule type" value="Genomic_DNA"/>
</dbReference>
<proteinExistence type="predicted"/>
<sequence>MYSFLLRSFKEISCAPALSITAVNSEFLIVVNIKFLPFSRIHLPRTSAGDFGLPKQICAAAKYRIRILYHPFCLPETGISGMIPSLTVKQNKTPLKVRFYADFTAVLLRFKVWYFPGF</sequence>
<dbReference type="AlphaFoldDB" id="D3ADK5"/>
<reference evidence="1 2" key="1">
    <citation type="submission" date="2010-01" db="EMBL/GenBank/DDBJ databases">
        <authorList>
            <person name="Weinstock G."/>
            <person name="Sodergren E."/>
            <person name="Clifton S."/>
            <person name="Fulton L."/>
            <person name="Fulton B."/>
            <person name="Courtney L."/>
            <person name="Fronick C."/>
            <person name="Harrison M."/>
            <person name="Strong C."/>
            <person name="Farmer C."/>
            <person name="Delahaunty K."/>
            <person name="Markovic C."/>
            <person name="Hall O."/>
            <person name="Minx P."/>
            <person name="Tomlinson C."/>
            <person name="Mitreva M."/>
            <person name="Nelson J."/>
            <person name="Hou S."/>
            <person name="Wollam A."/>
            <person name="Pepin K.H."/>
            <person name="Johnson M."/>
            <person name="Bhonagiri V."/>
            <person name="Nash W.E."/>
            <person name="Warren W."/>
            <person name="Chinwalla A."/>
            <person name="Mardis E.R."/>
            <person name="Wilson R.K."/>
        </authorList>
    </citation>
    <scope>NUCLEOTIDE SEQUENCE [LARGE SCALE GENOMIC DNA]</scope>
    <source>
        <strain evidence="1 2">DSM 13479</strain>
    </source>
</reference>
<name>D3ADK5_9FIRM</name>
<dbReference type="HOGENOM" id="CLU_2069899_0_0_9"/>
<organism evidence="1 2">
    <name type="scientific">Hungatella hathewayi DSM 13479</name>
    <dbReference type="NCBI Taxonomy" id="566550"/>
    <lineage>
        <taxon>Bacteria</taxon>
        <taxon>Bacillati</taxon>
        <taxon>Bacillota</taxon>
        <taxon>Clostridia</taxon>
        <taxon>Lachnospirales</taxon>
        <taxon>Lachnospiraceae</taxon>
        <taxon>Hungatella</taxon>
    </lineage>
</organism>
<gene>
    <name evidence="1" type="ORF">CLOSTHATH_01682</name>
</gene>
<protein>
    <submittedName>
        <fullName evidence="1">Uncharacterized protein</fullName>
    </submittedName>
</protein>
<accession>D3ADK5</accession>